<dbReference type="EMBL" id="GG662665">
    <property type="protein sequence ID" value="EAR85484.1"/>
    <property type="molecule type" value="Genomic_DNA"/>
</dbReference>
<dbReference type="PROSITE" id="PS50145">
    <property type="entry name" value="ZF_TRAF"/>
    <property type="match status" value="1"/>
</dbReference>
<dbReference type="InterPro" id="IPR013083">
    <property type="entry name" value="Znf_RING/FYVE/PHD"/>
</dbReference>
<evidence type="ECO:0000256" key="2">
    <source>
        <dbReference type="ARBA" id="ARBA00022771"/>
    </source>
</evidence>
<feature type="domain" description="TRAF-type" evidence="6">
    <location>
        <begin position="361"/>
        <end position="408"/>
    </location>
</feature>
<dbReference type="HOGENOM" id="CLU_585954_0_0_1"/>
<evidence type="ECO:0000256" key="5">
    <source>
        <dbReference type="SAM" id="Coils"/>
    </source>
</evidence>
<dbReference type="GO" id="GO:0008270">
    <property type="term" value="F:zinc ion binding"/>
    <property type="evidence" value="ECO:0007669"/>
    <property type="project" value="UniProtKB-KW"/>
</dbReference>
<feature type="zinc finger region" description="TRAF-type" evidence="4">
    <location>
        <begin position="361"/>
        <end position="408"/>
    </location>
</feature>
<evidence type="ECO:0000313" key="7">
    <source>
        <dbReference type="EMBL" id="EAR85484.1"/>
    </source>
</evidence>
<dbReference type="Proteomes" id="UP000009168">
    <property type="component" value="Unassembled WGS sequence"/>
</dbReference>
<dbReference type="InParanoid" id="I7MGU9"/>
<feature type="coiled-coil region" evidence="5">
    <location>
        <begin position="424"/>
        <end position="458"/>
    </location>
</feature>
<keyword evidence="3 4" id="KW-0862">Zinc</keyword>
<dbReference type="OrthoDB" id="9049620at2759"/>
<dbReference type="AlphaFoldDB" id="I7MGU9"/>
<keyword evidence="2 4" id="KW-0863">Zinc-finger</keyword>
<evidence type="ECO:0000256" key="3">
    <source>
        <dbReference type="ARBA" id="ARBA00022833"/>
    </source>
</evidence>
<evidence type="ECO:0000313" key="8">
    <source>
        <dbReference type="Proteomes" id="UP000009168"/>
    </source>
</evidence>
<keyword evidence="1 4" id="KW-0479">Metal-binding</keyword>
<accession>I7MGU9</accession>
<dbReference type="RefSeq" id="XP_001033147.1">
    <property type="nucleotide sequence ID" value="XM_001033147.3"/>
</dbReference>
<gene>
    <name evidence="7" type="ORF">TTHERM_00442340</name>
</gene>
<evidence type="ECO:0000259" key="6">
    <source>
        <dbReference type="PROSITE" id="PS50145"/>
    </source>
</evidence>
<keyword evidence="8" id="KW-1185">Reference proteome</keyword>
<name>I7MGU9_TETTS</name>
<dbReference type="KEGG" id="tet:TTHERM_00442340"/>
<evidence type="ECO:0000256" key="1">
    <source>
        <dbReference type="ARBA" id="ARBA00022723"/>
    </source>
</evidence>
<dbReference type="InterPro" id="IPR001293">
    <property type="entry name" value="Znf_TRAF"/>
</dbReference>
<proteinExistence type="predicted"/>
<organism evidence="7 8">
    <name type="scientific">Tetrahymena thermophila (strain SB210)</name>
    <dbReference type="NCBI Taxonomy" id="312017"/>
    <lineage>
        <taxon>Eukaryota</taxon>
        <taxon>Sar</taxon>
        <taxon>Alveolata</taxon>
        <taxon>Ciliophora</taxon>
        <taxon>Intramacronucleata</taxon>
        <taxon>Oligohymenophorea</taxon>
        <taxon>Hymenostomatida</taxon>
        <taxon>Tetrahymenina</taxon>
        <taxon>Tetrahymenidae</taxon>
        <taxon>Tetrahymena</taxon>
    </lineage>
</organism>
<dbReference type="Gene3D" id="3.30.40.10">
    <property type="entry name" value="Zinc/RING finger domain, C3HC4 (zinc finger)"/>
    <property type="match status" value="1"/>
</dbReference>
<protein>
    <recommendedName>
        <fullName evidence="6">TRAF-type domain-containing protein</fullName>
    </recommendedName>
</protein>
<reference evidence="8" key="1">
    <citation type="journal article" date="2006" name="PLoS Biol.">
        <title>Macronuclear genome sequence of the ciliate Tetrahymena thermophila, a model eukaryote.</title>
        <authorList>
            <person name="Eisen J.A."/>
            <person name="Coyne R.S."/>
            <person name="Wu M."/>
            <person name="Wu D."/>
            <person name="Thiagarajan M."/>
            <person name="Wortman J.R."/>
            <person name="Badger J.H."/>
            <person name="Ren Q."/>
            <person name="Amedeo P."/>
            <person name="Jones K.M."/>
            <person name="Tallon L.J."/>
            <person name="Delcher A.L."/>
            <person name="Salzberg S.L."/>
            <person name="Silva J.C."/>
            <person name="Haas B.J."/>
            <person name="Majoros W.H."/>
            <person name="Farzad M."/>
            <person name="Carlton J.M."/>
            <person name="Smith R.K. Jr."/>
            <person name="Garg J."/>
            <person name="Pearlman R.E."/>
            <person name="Karrer K.M."/>
            <person name="Sun L."/>
            <person name="Manning G."/>
            <person name="Elde N.C."/>
            <person name="Turkewitz A.P."/>
            <person name="Asai D.J."/>
            <person name="Wilkes D.E."/>
            <person name="Wang Y."/>
            <person name="Cai H."/>
            <person name="Collins K."/>
            <person name="Stewart B.A."/>
            <person name="Lee S.R."/>
            <person name="Wilamowska K."/>
            <person name="Weinberg Z."/>
            <person name="Ruzzo W.L."/>
            <person name="Wloga D."/>
            <person name="Gaertig J."/>
            <person name="Frankel J."/>
            <person name="Tsao C.-C."/>
            <person name="Gorovsky M.A."/>
            <person name="Keeling P.J."/>
            <person name="Waller R.F."/>
            <person name="Patron N.J."/>
            <person name="Cherry J.M."/>
            <person name="Stover N.A."/>
            <person name="Krieger C.J."/>
            <person name="del Toro C."/>
            <person name="Ryder H.F."/>
            <person name="Williamson S.C."/>
            <person name="Barbeau R.A."/>
            <person name="Hamilton E.P."/>
            <person name="Orias E."/>
        </authorList>
    </citation>
    <scope>NUCLEOTIDE SEQUENCE [LARGE SCALE GENOMIC DNA]</scope>
    <source>
        <strain evidence="8">SB210</strain>
    </source>
</reference>
<keyword evidence="5" id="KW-0175">Coiled coil</keyword>
<dbReference type="GeneID" id="7830661"/>
<sequence>MQDIRVVFDKLEGQSFESGSMILKAIFLNRQVMLKTNFKEIADLQLNLARQLGNIYTDRFQTIELEQLEVCGGILIDYFFEDALSYEFITHNDYFQQFFSKAQKIENQEEDQNVNAAVSKPVAIQQQIQKNNLLKEENNPDILEEEYAPQPIQTKLNDQMKMTQQSQKKGNQFYDIENNTFNEDEYIENEEIVIVNPKIKKKNNTNQAKLQNAQQNYGNFKGKKVQPTQNIYLNNRQLLEEKIHQDKKYIHSSKYFRSKIKQQLKFLYKIRKNLNGQTILNCFNCYKCHKNMYFGIRCFKCRREDMYFCEDCNTKCPMCQVLLKKTNDHVNIYNFYRLMSNSKITCNACIEDIPLIKYQEHLYLCEDNIENCKHCRMSLHYSQLQNHAQSECEQRPVICTVCNAKYPKYKQTSHKCIKTFYNIQKQLKNNFQSLKQQIDNQFNSLQDKLNQMQQIQNQPNRASSLFF</sequence>
<evidence type="ECO:0000256" key="4">
    <source>
        <dbReference type="PROSITE-ProRule" id="PRU00207"/>
    </source>
</evidence>